<dbReference type="Pfam" id="PF00090">
    <property type="entry name" value="TSP_1"/>
    <property type="match status" value="1"/>
</dbReference>
<evidence type="ECO:0000256" key="1">
    <source>
        <dbReference type="ARBA" id="ARBA00022729"/>
    </source>
</evidence>
<reference evidence="3 4" key="1">
    <citation type="submission" date="2024-02" db="EMBL/GenBank/DDBJ databases">
        <authorList>
            <person name="Daric V."/>
            <person name="Darras S."/>
        </authorList>
    </citation>
    <scope>NUCLEOTIDE SEQUENCE [LARGE SCALE GENOMIC DNA]</scope>
</reference>
<dbReference type="Pfam" id="PF13517">
    <property type="entry name" value="FG-GAP_3"/>
    <property type="match status" value="1"/>
</dbReference>
<keyword evidence="1" id="KW-0732">Signal</keyword>
<protein>
    <submittedName>
        <fullName evidence="3">Uncharacterized protein</fullName>
    </submittedName>
</protein>
<dbReference type="InterPro" id="IPR013517">
    <property type="entry name" value="FG-GAP"/>
</dbReference>
<feature type="region of interest" description="Disordered" evidence="2">
    <location>
        <begin position="1"/>
        <end position="27"/>
    </location>
</feature>
<dbReference type="InterPro" id="IPR036383">
    <property type="entry name" value="TSP1_rpt_sf"/>
</dbReference>
<dbReference type="InterPro" id="IPR000884">
    <property type="entry name" value="TSP1_rpt"/>
</dbReference>
<sequence>MENVHALVDSPTNSGQEYAREGRTSALDTAQKDKRALWGNAREVFHATQLTQSGKLRCFSFNCDQNIRTGPPQWSPWIEVFQCQVTCGGGRTIKTRYCQRKGNGKVESADLDDCKDGQYLGSYYEVINCNTHPCPSNRATYRVYSTEPINKMFRRTPIKPSNNLCPASKTLRWVFGDFNGDKRKDVMCGEDSGTFHVGYADVSGHFGQPVWSGYMQDCSRGAKYSADFNGDGLDDLLCQDKDKRLLSIRLSHNGRFDADAVYQSYFCTGPSDEVILLDANADGKADILCNHGRSRLEILSTK</sequence>
<dbReference type="PROSITE" id="PS50092">
    <property type="entry name" value="TSP1"/>
    <property type="match status" value="1"/>
</dbReference>
<dbReference type="Proteomes" id="UP001642483">
    <property type="component" value="Unassembled WGS sequence"/>
</dbReference>
<dbReference type="SMART" id="SM00209">
    <property type="entry name" value="TSP1"/>
    <property type="match status" value="1"/>
</dbReference>
<evidence type="ECO:0000313" key="3">
    <source>
        <dbReference type="EMBL" id="CAK8679644.1"/>
    </source>
</evidence>
<gene>
    <name evidence="3" type="ORF">CVLEPA_LOCUS9904</name>
</gene>
<evidence type="ECO:0000313" key="4">
    <source>
        <dbReference type="Proteomes" id="UP001642483"/>
    </source>
</evidence>
<organism evidence="3 4">
    <name type="scientific">Clavelina lepadiformis</name>
    <name type="common">Light-bulb sea squirt</name>
    <name type="synonym">Ascidia lepadiformis</name>
    <dbReference type="NCBI Taxonomy" id="159417"/>
    <lineage>
        <taxon>Eukaryota</taxon>
        <taxon>Metazoa</taxon>
        <taxon>Chordata</taxon>
        <taxon>Tunicata</taxon>
        <taxon>Ascidiacea</taxon>
        <taxon>Aplousobranchia</taxon>
        <taxon>Clavelinidae</taxon>
        <taxon>Clavelina</taxon>
    </lineage>
</organism>
<keyword evidence="4" id="KW-1185">Reference proteome</keyword>
<name>A0ABP0FIZ4_CLALP</name>
<proteinExistence type="predicted"/>
<evidence type="ECO:0000256" key="2">
    <source>
        <dbReference type="SAM" id="MobiDB-lite"/>
    </source>
</evidence>
<dbReference type="SUPFAM" id="SSF69318">
    <property type="entry name" value="Integrin alpha N-terminal domain"/>
    <property type="match status" value="1"/>
</dbReference>
<dbReference type="SUPFAM" id="SSF82895">
    <property type="entry name" value="TSP-1 type 1 repeat"/>
    <property type="match status" value="1"/>
</dbReference>
<comment type="caution">
    <text evidence="3">The sequence shown here is derived from an EMBL/GenBank/DDBJ whole genome shotgun (WGS) entry which is preliminary data.</text>
</comment>
<accession>A0ABP0FIZ4</accession>
<dbReference type="EMBL" id="CAWYQH010000068">
    <property type="protein sequence ID" value="CAK8679644.1"/>
    <property type="molecule type" value="Genomic_DNA"/>
</dbReference>
<dbReference type="InterPro" id="IPR028994">
    <property type="entry name" value="Integrin_alpha_N"/>
</dbReference>
<dbReference type="Gene3D" id="2.20.100.10">
    <property type="entry name" value="Thrombospondin type-1 (TSP1) repeat"/>
    <property type="match status" value="1"/>
</dbReference>